<dbReference type="Gene3D" id="3.30.70.270">
    <property type="match status" value="1"/>
</dbReference>
<comment type="caution">
    <text evidence="12">The sequence shown here is derived from an EMBL/GenBank/DDBJ whole genome shotgun (WGS) entry which is preliminary data.</text>
</comment>
<keyword evidence="8" id="KW-0808">Transferase</keyword>
<accession>A0A6L2JPI7</accession>
<keyword evidence="8" id="KW-0548">Nucleotidyltransferase</keyword>
<dbReference type="Gene3D" id="1.10.340.70">
    <property type="match status" value="1"/>
</dbReference>
<dbReference type="InterPro" id="IPR012337">
    <property type="entry name" value="RNaseH-like_sf"/>
</dbReference>
<keyword evidence="5" id="KW-0460">Magnesium</keyword>
<evidence type="ECO:0000259" key="11">
    <source>
        <dbReference type="PROSITE" id="PS50994"/>
    </source>
</evidence>
<dbReference type="InterPro" id="IPR036397">
    <property type="entry name" value="RNaseH_sf"/>
</dbReference>
<reference evidence="12" key="1">
    <citation type="journal article" date="2019" name="Sci. Rep.">
        <title>Draft genome of Tanacetum cinerariifolium, the natural source of mosquito coil.</title>
        <authorList>
            <person name="Yamashiro T."/>
            <person name="Shiraishi A."/>
            <person name="Satake H."/>
            <person name="Nakayama K."/>
        </authorList>
    </citation>
    <scope>NUCLEOTIDE SEQUENCE</scope>
</reference>
<keyword evidence="6" id="KW-0229">DNA integration</keyword>
<keyword evidence="2" id="KW-0479">Metal-binding</keyword>
<evidence type="ECO:0000256" key="5">
    <source>
        <dbReference type="ARBA" id="ARBA00022842"/>
    </source>
</evidence>
<evidence type="ECO:0000313" key="12">
    <source>
        <dbReference type="EMBL" id="GEU38873.1"/>
    </source>
</evidence>
<dbReference type="InterPro" id="IPR043128">
    <property type="entry name" value="Rev_trsase/Diguanyl_cyclase"/>
</dbReference>
<dbReference type="Pfam" id="PF24626">
    <property type="entry name" value="SH3_Tf2-1"/>
    <property type="match status" value="1"/>
</dbReference>
<evidence type="ECO:0000256" key="7">
    <source>
        <dbReference type="ARBA" id="ARBA00022918"/>
    </source>
</evidence>
<keyword evidence="9" id="KW-0238">DNA-binding</keyword>
<evidence type="ECO:0000256" key="9">
    <source>
        <dbReference type="ARBA" id="ARBA00023125"/>
    </source>
</evidence>
<dbReference type="GO" id="GO:0015074">
    <property type="term" value="P:DNA integration"/>
    <property type="evidence" value="ECO:0007669"/>
    <property type="project" value="UniProtKB-KW"/>
</dbReference>
<organism evidence="12">
    <name type="scientific">Tanacetum cinerariifolium</name>
    <name type="common">Dalmatian daisy</name>
    <name type="synonym">Chrysanthemum cinerariifolium</name>
    <dbReference type="NCBI Taxonomy" id="118510"/>
    <lineage>
        <taxon>Eukaryota</taxon>
        <taxon>Viridiplantae</taxon>
        <taxon>Streptophyta</taxon>
        <taxon>Embryophyta</taxon>
        <taxon>Tracheophyta</taxon>
        <taxon>Spermatophyta</taxon>
        <taxon>Magnoliopsida</taxon>
        <taxon>eudicotyledons</taxon>
        <taxon>Gunneridae</taxon>
        <taxon>Pentapetalae</taxon>
        <taxon>asterids</taxon>
        <taxon>campanulids</taxon>
        <taxon>Asterales</taxon>
        <taxon>Asteraceae</taxon>
        <taxon>Asteroideae</taxon>
        <taxon>Anthemideae</taxon>
        <taxon>Anthemidinae</taxon>
        <taxon>Tanacetum</taxon>
    </lineage>
</organism>
<sequence length="713" mass="82501">MVRTTRQNPTPESCPEPNPDITAIITQQLQNILPRVVSQVTANVNNTNGGDGNVALTRWIEKMESVFDKCGCIANQRVRYIHGLAPQIRGMLRATQPTTIQSAILKTGILTDEVIRCGILTKGNDKRKEIEGLTSRQAKNPLALEGSRNTRNNRNQARGNEFNGNAVEALQDPKVMTDLIPLGHGSFDVIVGMDWFSKNKVVIVCHEKVVEIPIKEGGILRVHEERIWKAAKALMNAKKNQKYEWGEKEEETFQTLKNNLCEAPILSLPDEIEDFVVYYDASNQGLGCVLMQRGKSGVKEMILVAQSKAFKQENILSERLHGLDQQMERKEDESLYFIDRIWVPLVGDVRSVILNKSHKSRYSVHPRADKMYHDLRNMYWWSRMKRDIAIYVSKCLTCAKVKAEHQRPSSLPQQPDIPERKWDKITIDLITKLPRSRSGYDATWVIVDRLTKSAYFLEIHEDFNTKKLARLYIDLIVVRHRVPVSIISDQEGRFTLRFWQIVQKALGTRLYLSTAYHPQTDGQKFEVGDQVLLKVSPWKGVVRFRKKGKLAPRYVGPFEILERISLVAYRLRLPEELNSVHDTFYVSNLKKCLADVNLHVPLDEIKVDKTLRFVKKPVEIMDREIKKLKRRKIALVKVRWDSKRGPEFTWEHEDQMRIKRRYCDNRDSIRSMISLEVFDHLILSAFMFGDEYFICSRLVIMERNGVLHAMLRQ</sequence>
<dbReference type="EMBL" id="BKCJ010001105">
    <property type="protein sequence ID" value="GEU38873.1"/>
    <property type="molecule type" value="Genomic_DNA"/>
</dbReference>
<dbReference type="GO" id="GO:0003887">
    <property type="term" value="F:DNA-directed DNA polymerase activity"/>
    <property type="evidence" value="ECO:0007669"/>
    <property type="project" value="UniProtKB-KW"/>
</dbReference>
<keyword evidence="3" id="KW-0064">Aspartyl protease</keyword>
<evidence type="ECO:0000256" key="10">
    <source>
        <dbReference type="ARBA" id="ARBA00023172"/>
    </source>
</evidence>
<dbReference type="Pfam" id="PF08284">
    <property type="entry name" value="RVP_2"/>
    <property type="match status" value="1"/>
</dbReference>
<keyword evidence="7 12" id="KW-0695">RNA-directed DNA polymerase</keyword>
<keyword evidence="8" id="KW-0239">DNA-directed DNA polymerase</keyword>
<evidence type="ECO:0000256" key="2">
    <source>
        <dbReference type="ARBA" id="ARBA00022723"/>
    </source>
</evidence>
<keyword evidence="4" id="KW-0378">Hydrolase</keyword>
<dbReference type="Pfam" id="PF17919">
    <property type="entry name" value="RT_RNaseH_2"/>
    <property type="match status" value="1"/>
</dbReference>
<dbReference type="Pfam" id="PF17921">
    <property type="entry name" value="Integrase_H2C2"/>
    <property type="match status" value="1"/>
</dbReference>
<dbReference type="SUPFAM" id="SSF56672">
    <property type="entry name" value="DNA/RNA polymerases"/>
    <property type="match status" value="1"/>
</dbReference>
<dbReference type="GO" id="GO:0006310">
    <property type="term" value="P:DNA recombination"/>
    <property type="evidence" value="ECO:0007669"/>
    <property type="project" value="UniProtKB-KW"/>
</dbReference>
<proteinExistence type="predicted"/>
<dbReference type="GO" id="GO:0006508">
    <property type="term" value="P:proteolysis"/>
    <property type="evidence" value="ECO:0007669"/>
    <property type="project" value="UniProtKB-KW"/>
</dbReference>
<dbReference type="InterPro" id="IPR041588">
    <property type="entry name" value="Integrase_H2C2"/>
</dbReference>
<dbReference type="InterPro" id="IPR043502">
    <property type="entry name" value="DNA/RNA_pol_sf"/>
</dbReference>
<dbReference type="GO" id="GO:0046872">
    <property type="term" value="F:metal ion binding"/>
    <property type="evidence" value="ECO:0007669"/>
    <property type="project" value="UniProtKB-KW"/>
</dbReference>
<dbReference type="InterPro" id="IPR050951">
    <property type="entry name" value="Retrovirus_Pol_polyprotein"/>
</dbReference>
<dbReference type="Gene3D" id="3.30.420.10">
    <property type="entry name" value="Ribonuclease H-like superfamily/Ribonuclease H"/>
    <property type="match status" value="1"/>
</dbReference>
<dbReference type="GO" id="GO:0003964">
    <property type="term" value="F:RNA-directed DNA polymerase activity"/>
    <property type="evidence" value="ECO:0007669"/>
    <property type="project" value="UniProtKB-KW"/>
</dbReference>
<dbReference type="GO" id="GO:0004190">
    <property type="term" value="F:aspartic-type endopeptidase activity"/>
    <property type="evidence" value="ECO:0007669"/>
    <property type="project" value="UniProtKB-KW"/>
</dbReference>
<evidence type="ECO:0000256" key="6">
    <source>
        <dbReference type="ARBA" id="ARBA00022908"/>
    </source>
</evidence>
<evidence type="ECO:0000256" key="4">
    <source>
        <dbReference type="ARBA" id="ARBA00022801"/>
    </source>
</evidence>
<dbReference type="PROSITE" id="PS50994">
    <property type="entry name" value="INTEGRASE"/>
    <property type="match status" value="1"/>
</dbReference>
<feature type="domain" description="Integrase catalytic" evidence="11">
    <location>
        <begin position="411"/>
        <end position="523"/>
    </location>
</feature>
<dbReference type="SUPFAM" id="SSF53098">
    <property type="entry name" value="Ribonuclease H-like"/>
    <property type="match status" value="1"/>
</dbReference>
<dbReference type="PANTHER" id="PTHR37984:SF15">
    <property type="entry name" value="INTEGRASE CATALYTIC DOMAIN-CONTAINING PROTEIN"/>
    <property type="match status" value="1"/>
</dbReference>
<evidence type="ECO:0000256" key="8">
    <source>
        <dbReference type="ARBA" id="ARBA00022932"/>
    </source>
</evidence>
<dbReference type="GO" id="GO:0003677">
    <property type="term" value="F:DNA binding"/>
    <property type="evidence" value="ECO:0007669"/>
    <property type="project" value="UniProtKB-KW"/>
</dbReference>
<dbReference type="AlphaFoldDB" id="A0A6L2JPI7"/>
<dbReference type="InterPro" id="IPR001584">
    <property type="entry name" value="Integrase_cat-core"/>
</dbReference>
<gene>
    <name evidence="12" type="ORF">Tci_010851</name>
</gene>
<dbReference type="PANTHER" id="PTHR37984">
    <property type="entry name" value="PROTEIN CBG26694"/>
    <property type="match status" value="1"/>
</dbReference>
<dbReference type="InterPro" id="IPR056924">
    <property type="entry name" value="SH3_Tf2-1"/>
</dbReference>
<keyword evidence="1" id="KW-0645">Protease</keyword>
<evidence type="ECO:0000256" key="1">
    <source>
        <dbReference type="ARBA" id="ARBA00022670"/>
    </source>
</evidence>
<dbReference type="InterPro" id="IPR041577">
    <property type="entry name" value="RT_RNaseH_2"/>
</dbReference>
<protein>
    <submittedName>
        <fullName evidence="12">Putative reverse transcriptase domain-containing protein</fullName>
    </submittedName>
</protein>
<name>A0A6L2JPI7_TANCI</name>
<evidence type="ECO:0000256" key="3">
    <source>
        <dbReference type="ARBA" id="ARBA00022750"/>
    </source>
</evidence>
<keyword evidence="10" id="KW-0233">DNA recombination</keyword>